<keyword evidence="2" id="KW-1185">Reference proteome</keyword>
<dbReference type="RefSeq" id="WP_302109925.1">
    <property type="nucleotide sequence ID" value="NZ_JAUKTR010000003.1"/>
</dbReference>
<gene>
    <name evidence="1" type="ORF">Q0812_08660</name>
</gene>
<evidence type="ECO:0000313" key="2">
    <source>
        <dbReference type="Proteomes" id="UP001169063"/>
    </source>
</evidence>
<reference evidence="1" key="1">
    <citation type="submission" date="2023-07" db="EMBL/GenBank/DDBJ databases">
        <title>Brevundimonas soil sp. nov., isolated from the soil of chemical plant.</title>
        <authorList>
            <person name="Wu N."/>
        </authorList>
    </citation>
    <scope>NUCLEOTIDE SEQUENCE</scope>
    <source>
        <strain evidence="1">XZ-24</strain>
    </source>
</reference>
<accession>A0ABT8SLQ2</accession>
<evidence type="ECO:0008006" key="3">
    <source>
        <dbReference type="Google" id="ProtNLM"/>
    </source>
</evidence>
<organism evidence="1 2">
    <name type="scientific">Peiella sedimenti</name>
    <dbReference type="NCBI Taxonomy" id="3061083"/>
    <lineage>
        <taxon>Bacteria</taxon>
        <taxon>Pseudomonadati</taxon>
        <taxon>Pseudomonadota</taxon>
        <taxon>Alphaproteobacteria</taxon>
        <taxon>Caulobacterales</taxon>
        <taxon>Caulobacteraceae</taxon>
        <taxon>Peiella</taxon>
    </lineage>
</organism>
<proteinExistence type="predicted"/>
<dbReference type="Proteomes" id="UP001169063">
    <property type="component" value="Unassembled WGS sequence"/>
</dbReference>
<sequence>MKSGYVWSLKPEGEGWRWQALGREDRALVAQGLARSKAEAAAYLVRALSRGMVAEKDAASA</sequence>
<name>A0ABT8SLQ2_9CAUL</name>
<dbReference type="EMBL" id="JAUKTR010000003">
    <property type="protein sequence ID" value="MDO1559496.1"/>
    <property type="molecule type" value="Genomic_DNA"/>
</dbReference>
<evidence type="ECO:0000313" key="1">
    <source>
        <dbReference type="EMBL" id="MDO1559496.1"/>
    </source>
</evidence>
<comment type="caution">
    <text evidence="1">The sequence shown here is derived from an EMBL/GenBank/DDBJ whole genome shotgun (WGS) entry which is preliminary data.</text>
</comment>
<protein>
    <recommendedName>
        <fullName evidence="3">DUF1508 domain-containing protein</fullName>
    </recommendedName>
</protein>